<evidence type="ECO:0000313" key="7">
    <source>
        <dbReference type="Proteomes" id="UP000676336"/>
    </source>
</evidence>
<evidence type="ECO:0000313" key="3">
    <source>
        <dbReference type="EMBL" id="CAF5037258.1"/>
    </source>
</evidence>
<sequence length="31" mass="3333">METLNNGHRRASSPQPSTAINPITGTNLPRT</sequence>
<dbReference type="EMBL" id="CAJOBH010162524">
    <property type="protein sequence ID" value="CAF4883731.1"/>
    <property type="molecule type" value="Genomic_DNA"/>
</dbReference>
<reference evidence="4" key="1">
    <citation type="submission" date="2021-02" db="EMBL/GenBank/DDBJ databases">
        <authorList>
            <person name="Nowell W R."/>
        </authorList>
    </citation>
    <scope>NUCLEOTIDE SEQUENCE</scope>
</reference>
<dbReference type="EMBL" id="CAJOBJ010231405">
    <property type="protein sequence ID" value="CAF5055628.1"/>
    <property type="molecule type" value="Genomic_DNA"/>
</dbReference>
<proteinExistence type="predicted"/>
<evidence type="ECO:0000313" key="6">
    <source>
        <dbReference type="EMBL" id="CAF5055628.1"/>
    </source>
</evidence>
<accession>A0A8S3DVP4</accession>
<dbReference type="EMBL" id="CAJOBI010219292">
    <property type="protein sequence ID" value="CAF5037258.1"/>
    <property type="molecule type" value="Genomic_DNA"/>
</dbReference>
<gene>
    <name evidence="2" type="ORF">BYL167_LOCUS51450</name>
    <name evidence="5" type="ORF">GIL414_LOCUS60167</name>
    <name evidence="6" type="ORF">GIL414_LOCUS60217</name>
    <name evidence="3" type="ORF">SMN809_LOCUS58455</name>
    <name evidence="4" type="ORF">SMN809_LOCUS58652</name>
</gene>
<evidence type="ECO:0000313" key="4">
    <source>
        <dbReference type="EMBL" id="CAF5041358.1"/>
    </source>
</evidence>
<name>A0A8S3DVP4_9BILA</name>
<protein>
    <submittedName>
        <fullName evidence="4">Uncharacterized protein</fullName>
    </submittedName>
</protein>
<feature type="region of interest" description="Disordered" evidence="1">
    <location>
        <begin position="1"/>
        <end position="31"/>
    </location>
</feature>
<dbReference type="Proteomes" id="UP000676336">
    <property type="component" value="Unassembled WGS sequence"/>
</dbReference>
<dbReference type="EMBL" id="CAJOBI010220999">
    <property type="protein sequence ID" value="CAF5041358.1"/>
    <property type="molecule type" value="Genomic_DNA"/>
</dbReference>
<dbReference type="EMBL" id="CAJOBJ010230934">
    <property type="protein sequence ID" value="CAF5054693.1"/>
    <property type="molecule type" value="Genomic_DNA"/>
</dbReference>
<comment type="caution">
    <text evidence="4">The sequence shown here is derived from an EMBL/GenBank/DDBJ whole genome shotgun (WGS) entry which is preliminary data.</text>
</comment>
<evidence type="ECO:0000256" key="1">
    <source>
        <dbReference type="SAM" id="MobiDB-lite"/>
    </source>
</evidence>
<dbReference type="Proteomes" id="UP000681967">
    <property type="component" value="Unassembled WGS sequence"/>
</dbReference>
<dbReference type="Proteomes" id="UP000681720">
    <property type="component" value="Unassembled WGS sequence"/>
</dbReference>
<organism evidence="4 7">
    <name type="scientific">Rotaria magnacalcarata</name>
    <dbReference type="NCBI Taxonomy" id="392030"/>
    <lineage>
        <taxon>Eukaryota</taxon>
        <taxon>Metazoa</taxon>
        <taxon>Spiralia</taxon>
        <taxon>Gnathifera</taxon>
        <taxon>Rotifera</taxon>
        <taxon>Eurotatoria</taxon>
        <taxon>Bdelloidea</taxon>
        <taxon>Philodinida</taxon>
        <taxon>Philodinidae</taxon>
        <taxon>Rotaria</taxon>
    </lineage>
</organism>
<evidence type="ECO:0000313" key="5">
    <source>
        <dbReference type="EMBL" id="CAF5054693.1"/>
    </source>
</evidence>
<evidence type="ECO:0000313" key="2">
    <source>
        <dbReference type="EMBL" id="CAF4883731.1"/>
    </source>
</evidence>
<feature type="non-terminal residue" evidence="4">
    <location>
        <position position="1"/>
    </location>
</feature>
<dbReference type="AlphaFoldDB" id="A0A8S3DVP4"/>